<reference evidence="1" key="1">
    <citation type="journal article" date="2005" name="Appl. Environ. Microbiol.">
        <title>Highly divergent genes for methanopterin-linked C1 transfer reactions in Lake Washington, assessed via metagenomic analysis and mRNA detection.</title>
        <authorList>
            <person name="Kalyuzhnaya M.G."/>
            <person name="Bowerman S."/>
            <person name="Nercessian O."/>
            <person name="Lidstrom M.E."/>
            <person name="Chistoserdova L."/>
        </authorList>
    </citation>
    <scope>NUCLEOTIDE SEQUENCE</scope>
</reference>
<organism evidence="1">
    <name type="scientific">uncultured bacterium BAC10-10</name>
    <dbReference type="NCBI Taxonomy" id="333372"/>
    <lineage>
        <taxon>Bacteria</taxon>
        <taxon>environmental samples</taxon>
    </lineage>
</organism>
<dbReference type="AlphaFoldDB" id="Q4JIP1"/>
<accession>Q4JIP1</accession>
<proteinExistence type="predicted"/>
<name>Q4JIP1_9BACT</name>
<evidence type="ECO:0000313" key="1">
    <source>
        <dbReference type="EMBL" id="AAY89273.1"/>
    </source>
</evidence>
<sequence>MEVRLYPNIMRPGAGQKPRRESQRPLLPQHARHCPVLEAGSALGFLVFPPLERIESFHVGYQGDGRYQLTYFLTAPGGQAEAIFALLMQLPMGGIGMVKEQITFMSKEHPIPADTAMLLARAFLVPEDLGTPAGGISLRGATNFQTPPGWDTVYTSVLNTIERPYAPMLVVRVETDWFPHESEFRYVLQPGEGINCAHNLPIGQVFFVPREDVTLRDCTDEEAAAISRARGEFFHEKAAVKHTTGYGLQYSPLYSRRSRSQKP</sequence>
<protein>
    <submittedName>
        <fullName evidence="1">Uncharacterized protein</fullName>
    </submittedName>
</protein>
<dbReference type="EMBL" id="DQ084250">
    <property type="protein sequence ID" value="AAY89273.1"/>
    <property type="molecule type" value="Genomic_DNA"/>
</dbReference>
<reference evidence="1" key="2">
    <citation type="journal article" date="2005" name="J. Bacteriol.">
        <title>MtdC, a novel class of methylene tetrahydromethanopterin dehydrogenases.</title>
        <authorList>
            <person name="Vorholt J.A."/>
            <person name="Kalyuzhnaya M.G."/>
            <person name="Hagemeier C.H."/>
            <person name="Lidstrom M.E."/>
            <person name="Chistoserdova L."/>
        </authorList>
    </citation>
    <scope>NUCLEOTIDE SEQUENCE</scope>
</reference>